<comment type="caution">
    <text evidence="1">The sequence shown here is derived from an EMBL/GenBank/DDBJ whole genome shotgun (WGS) entry which is preliminary data.</text>
</comment>
<gene>
    <name evidence="1" type="ORF">RhiirA4_467268</name>
</gene>
<dbReference type="EMBL" id="LLXI01000905">
    <property type="protein sequence ID" value="PKY50674.1"/>
    <property type="molecule type" value="Genomic_DNA"/>
</dbReference>
<sequence length="264" mass="30219">MLIGDMGENGRALEVLEFAVKDLDFENINFLSIAEKVYHQLKNYYIEWIYKTSYLTPILRAILTHTSLAARQPIPGTDILLEELSKLGLIKFVKEDESSDIGALTCPYIWLWLMTNASDDSVLHHWNFKYYNELQHKEDPTITPGCSYWMHFEHFVASFRVIKSKIFGKDEQIKLKDIYAGAKHNFGKEAIINKPLSLEQAIHREKKVSQKIYDDEHEKATDEGDVFVLVTCGSSDVNERAFLLVHGDQLNANEANFSAITSQG</sequence>
<keyword evidence="2" id="KW-1185">Reference proteome</keyword>
<proteinExistence type="predicted"/>
<dbReference type="Proteomes" id="UP000234323">
    <property type="component" value="Unassembled WGS sequence"/>
</dbReference>
<dbReference type="VEuPathDB" id="FungiDB:RhiirFUN_025044"/>
<dbReference type="AlphaFoldDB" id="A0A2I1GVV7"/>
<dbReference type="VEuPathDB" id="FungiDB:RhiirA1_454937"/>
<evidence type="ECO:0000313" key="2">
    <source>
        <dbReference type="Proteomes" id="UP000234323"/>
    </source>
</evidence>
<dbReference type="VEuPathDB" id="FungiDB:FUN_025638"/>
<reference evidence="1 2" key="1">
    <citation type="submission" date="2015-10" db="EMBL/GenBank/DDBJ databases">
        <title>Genome analyses suggest a sexual origin of heterokaryosis in a supposedly ancient asexual fungus.</title>
        <authorList>
            <person name="Ropars J."/>
            <person name="Sedzielewska K."/>
            <person name="Noel J."/>
            <person name="Charron P."/>
            <person name="Farinelli L."/>
            <person name="Marton T."/>
            <person name="Kruger M."/>
            <person name="Pelin A."/>
            <person name="Brachmann A."/>
            <person name="Corradi N."/>
        </authorList>
    </citation>
    <scope>NUCLEOTIDE SEQUENCE [LARGE SCALE GENOMIC DNA]</scope>
    <source>
        <strain evidence="1 2">A4</strain>
    </source>
</reference>
<evidence type="ECO:0000313" key="1">
    <source>
        <dbReference type="EMBL" id="PKY50674.1"/>
    </source>
</evidence>
<organism evidence="1 2">
    <name type="scientific">Rhizophagus irregularis</name>
    <dbReference type="NCBI Taxonomy" id="588596"/>
    <lineage>
        <taxon>Eukaryota</taxon>
        <taxon>Fungi</taxon>
        <taxon>Fungi incertae sedis</taxon>
        <taxon>Mucoromycota</taxon>
        <taxon>Glomeromycotina</taxon>
        <taxon>Glomeromycetes</taxon>
        <taxon>Glomerales</taxon>
        <taxon>Glomeraceae</taxon>
        <taxon>Rhizophagus</taxon>
    </lineage>
</organism>
<accession>A0A2I1GVV7</accession>
<name>A0A2I1GVV7_9GLOM</name>
<protein>
    <submittedName>
        <fullName evidence="1">Uncharacterized protein</fullName>
    </submittedName>
</protein>